<dbReference type="InterPro" id="IPR053167">
    <property type="entry name" value="Spore_coat_component"/>
</dbReference>
<dbReference type="SMART" id="SM00972">
    <property type="entry name" value="SCPU"/>
    <property type="match status" value="1"/>
</dbReference>
<feature type="signal peptide" evidence="1">
    <location>
        <begin position="1"/>
        <end position="15"/>
    </location>
</feature>
<feature type="domain" description="Spore coat protein U/FanG" evidence="2">
    <location>
        <begin position="20"/>
        <end position="149"/>
    </location>
</feature>
<dbReference type="OrthoDB" id="582666at2"/>
<dbReference type="Proteomes" id="UP000538566">
    <property type="component" value="Unassembled WGS sequence"/>
</dbReference>
<sequence length="152" mass="15565">MAALLAAAIPAPAVAGCPACSCSTSTTNLNFGTYNPANSTPTQATSTVTVSCFSILVLMVGTLDVGLTAGTSGTAAARTLANGTSRLNYNIYQENARTTVWGGLGTGGMLQTVSINGLLTYTKNITAYGSIPARQWVNPGTYSDNIVVTIIY</sequence>
<keyword evidence="1" id="KW-0732">Signal</keyword>
<evidence type="ECO:0000259" key="2">
    <source>
        <dbReference type="Pfam" id="PF05229"/>
    </source>
</evidence>
<keyword evidence="3" id="KW-0946">Virion</keyword>
<keyword evidence="3" id="KW-0167">Capsid protein</keyword>
<dbReference type="AlphaFoldDB" id="A0A7W7EXH6"/>
<comment type="caution">
    <text evidence="3">The sequence shown here is derived from an EMBL/GenBank/DDBJ whole genome shotgun (WGS) entry which is preliminary data.</text>
</comment>
<evidence type="ECO:0000313" key="3">
    <source>
        <dbReference type="EMBL" id="MBB4615350.1"/>
    </source>
</evidence>
<feature type="chain" id="PRO_5031128123" evidence="1">
    <location>
        <begin position="16"/>
        <end position="152"/>
    </location>
</feature>
<proteinExistence type="predicted"/>
<dbReference type="PANTHER" id="PTHR37089">
    <property type="entry name" value="PROTEIN U-RELATED"/>
    <property type="match status" value="1"/>
</dbReference>
<organism evidence="3 4">
    <name type="scientific">Novosphingobium taihuense</name>
    <dbReference type="NCBI Taxonomy" id="260085"/>
    <lineage>
        <taxon>Bacteria</taxon>
        <taxon>Pseudomonadati</taxon>
        <taxon>Pseudomonadota</taxon>
        <taxon>Alphaproteobacteria</taxon>
        <taxon>Sphingomonadales</taxon>
        <taxon>Sphingomonadaceae</taxon>
        <taxon>Novosphingobium</taxon>
    </lineage>
</organism>
<name>A0A7W7EXH6_9SPHN</name>
<keyword evidence="4" id="KW-1185">Reference proteome</keyword>
<evidence type="ECO:0000256" key="1">
    <source>
        <dbReference type="SAM" id="SignalP"/>
    </source>
</evidence>
<dbReference type="RefSeq" id="WP_158637749.1">
    <property type="nucleotide sequence ID" value="NZ_JACHOA010000007.1"/>
</dbReference>
<dbReference type="Pfam" id="PF05229">
    <property type="entry name" value="SCPU"/>
    <property type="match status" value="1"/>
</dbReference>
<accession>A0A7W7EXH6</accession>
<gene>
    <name evidence="3" type="ORF">GGR37_003640</name>
</gene>
<dbReference type="PANTHER" id="PTHR37089:SF3">
    <property type="entry name" value="EXPORTED PROTEIN"/>
    <property type="match status" value="1"/>
</dbReference>
<evidence type="ECO:0000313" key="4">
    <source>
        <dbReference type="Proteomes" id="UP000538566"/>
    </source>
</evidence>
<dbReference type="InterPro" id="IPR007893">
    <property type="entry name" value="Spore_coat_U/FanG"/>
</dbReference>
<protein>
    <submittedName>
        <fullName evidence="3">Spore coat protein U-like protein</fullName>
    </submittedName>
</protein>
<dbReference type="EMBL" id="JACHOA010000007">
    <property type="protein sequence ID" value="MBB4615350.1"/>
    <property type="molecule type" value="Genomic_DNA"/>
</dbReference>
<reference evidence="3 4" key="1">
    <citation type="submission" date="2020-08" db="EMBL/GenBank/DDBJ databases">
        <title>Genomic Encyclopedia of Type Strains, Phase IV (KMG-IV): sequencing the most valuable type-strain genomes for metagenomic binning, comparative biology and taxonomic classification.</title>
        <authorList>
            <person name="Goeker M."/>
        </authorList>
    </citation>
    <scope>NUCLEOTIDE SEQUENCE [LARGE SCALE GENOMIC DNA]</scope>
    <source>
        <strain evidence="3 4">DSM 17507</strain>
    </source>
</reference>